<evidence type="ECO:0000256" key="7">
    <source>
        <dbReference type="ARBA" id="ARBA00023033"/>
    </source>
</evidence>
<dbReference type="OrthoDB" id="6692864at2759"/>
<evidence type="ECO:0000313" key="11">
    <source>
        <dbReference type="EMBL" id="KJA22122.1"/>
    </source>
</evidence>
<dbReference type="GO" id="GO:0005506">
    <property type="term" value="F:iron ion binding"/>
    <property type="evidence" value="ECO:0007669"/>
    <property type="project" value="InterPro"/>
</dbReference>
<feature type="compositionally biased region" description="Polar residues" evidence="9">
    <location>
        <begin position="449"/>
        <end position="460"/>
    </location>
</feature>
<evidence type="ECO:0000256" key="3">
    <source>
        <dbReference type="ARBA" id="ARBA00010617"/>
    </source>
</evidence>
<gene>
    <name evidence="11" type="ORF">HYPSUDRAFT_215934</name>
</gene>
<dbReference type="OMA" id="AYDFMSD"/>
<dbReference type="GO" id="GO:0004497">
    <property type="term" value="F:monooxygenase activity"/>
    <property type="evidence" value="ECO:0007669"/>
    <property type="project" value="UniProtKB-KW"/>
</dbReference>
<evidence type="ECO:0000256" key="1">
    <source>
        <dbReference type="ARBA" id="ARBA00001971"/>
    </source>
</evidence>
<accession>A0A0D2L5H3</accession>
<dbReference type="PRINTS" id="PR00465">
    <property type="entry name" value="EP450IV"/>
</dbReference>
<name>A0A0D2L5H3_HYPSF</name>
<keyword evidence="12" id="KW-1185">Reference proteome</keyword>
<keyword evidence="8" id="KW-0349">Heme</keyword>
<dbReference type="Proteomes" id="UP000054270">
    <property type="component" value="Unassembled WGS sequence"/>
</dbReference>
<feature type="binding site" description="axial binding residue" evidence="8">
    <location>
        <position position="479"/>
    </location>
    <ligand>
        <name>heme</name>
        <dbReference type="ChEBI" id="CHEBI:30413"/>
    </ligand>
    <ligandPart>
        <name>Fe</name>
        <dbReference type="ChEBI" id="CHEBI:18248"/>
    </ligandPart>
</feature>
<evidence type="ECO:0000256" key="9">
    <source>
        <dbReference type="SAM" id="MobiDB-lite"/>
    </source>
</evidence>
<dbReference type="PANTHER" id="PTHR24305">
    <property type="entry name" value="CYTOCHROME P450"/>
    <property type="match status" value="1"/>
</dbReference>
<dbReference type="EMBL" id="KN817552">
    <property type="protein sequence ID" value="KJA22122.1"/>
    <property type="molecule type" value="Genomic_DNA"/>
</dbReference>
<dbReference type="Gene3D" id="1.10.630.10">
    <property type="entry name" value="Cytochrome P450"/>
    <property type="match status" value="1"/>
</dbReference>
<feature type="region of interest" description="Disordered" evidence="9">
    <location>
        <begin position="441"/>
        <end position="460"/>
    </location>
</feature>
<dbReference type="PANTHER" id="PTHR24305:SF187">
    <property type="entry name" value="P450, PUTATIVE (EUROFUNG)-RELATED"/>
    <property type="match status" value="1"/>
</dbReference>
<dbReference type="PRINTS" id="PR00385">
    <property type="entry name" value="P450"/>
</dbReference>
<dbReference type="InterPro" id="IPR036396">
    <property type="entry name" value="Cyt_P450_sf"/>
</dbReference>
<dbReference type="Pfam" id="PF00067">
    <property type="entry name" value="p450"/>
    <property type="match status" value="1"/>
</dbReference>
<feature type="transmembrane region" description="Helical" evidence="10">
    <location>
        <begin position="6"/>
        <end position="28"/>
    </location>
</feature>
<comment type="cofactor">
    <cofactor evidence="1 8">
        <name>heme</name>
        <dbReference type="ChEBI" id="CHEBI:30413"/>
    </cofactor>
</comment>
<keyword evidence="10" id="KW-1133">Transmembrane helix</keyword>
<dbReference type="STRING" id="945553.A0A0D2L5H3"/>
<dbReference type="CDD" id="cd11061">
    <property type="entry name" value="CYP67-like"/>
    <property type="match status" value="1"/>
</dbReference>
<keyword evidence="5" id="KW-0560">Oxidoreductase</keyword>
<evidence type="ECO:0000256" key="5">
    <source>
        <dbReference type="ARBA" id="ARBA00023002"/>
    </source>
</evidence>
<keyword evidence="10" id="KW-0812">Transmembrane</keyword>
<evidence type="ECO:0008006" key="13">
    <source>
        <dbReference type="Google" id="ProtNLM"/>
    </source>
</evidence>
<evidence type="ECO:0000256" key="8">
    <source>
        <dbReference type="PIRSR" id="PIRSR602403-1"/>
    </source>
</evidence>
<evidence type="ECO:0000256" key="4">
    <source>
        <dbReference type="ARBA" id="ARBA00022723"/>
    </source>
</evidence>
<reference evidence="12" key="1">
    <citation type="submission" date="2014-04" db="EMBL/GenBank/DDBJ databases">
        <title>Evolutionary Origins and Diversification of the Mycorrhizal Mutualists.</title>
        <authorList>
            <consortium name="DOE Joint Genome Institute"/>
            <consortium name="Mycorrhizal Genomics Consortium"/>
            <person name="Kohler A."/>
            <person name="Kuo A."/>
            <person name="Nagy L.G."/>
            <person name="Floudas D."/>
            <person name="Copeland A."/>
            <person name="Barry K.W."/>
            <person name="Cichocki N."/>
            <person name="Veneault-Fourrey C."/>
            <person name="LaButti K."/>
            <person name="Lindquist E.A."/>
            <person name="Lipzen A."/>
            <person name="Lundell T."/>
            <person name="Morin E."/>
            <person name="Murat C."/>
            <person name="Riley R."/>
            <person name="Ohm R."/>
            <person name="Sun H."/>
            <person name="Tunlid A."/>
            <person name="Henrissat B."/>
            <person name="Grigoriev I.V."/>
            <person name="Hibbett D.S."/>
            <person name="Martin F."/>
        </authorList>
    </citation>
    <scope>NUCLEOTIDE SEQUENCE [LARGE SCALE GENOMIC DNA]</scope>
    <source>
        <strain evidence="12">FD-334 SS-4</strain>
    </source>
</reference>
<dbReference type="InterPro" id="IPR050121">
    <property type="entry name" value="Cytochrome_P450_monoxygenase"/>
</dbReference>
<dbReference type="InterPro" id="IPR002403">
    <property type="entry name" value="Cyt_P450_E_grp-IV"/>
</dbReference>
<evidence type="ECO:0000313" key="12">
    <source>
        <dbReference type="Proteomes" id="UP000054270"/>
    </source>
</evidence>
<evidence type="ECO:0000256" key="6">
    <source>
        <dbReference type="ARBA" id="ARBA00023004"/>
    </source>
</evidence>
<keyword evidence="7" id="KW-0503">Monooxygenase</keyword>
<protein>
    <recommendedName>
        <fullName evidence="13">Cytochrome P450</fullName>
    </recommendedName>
</protein>
<dbReference type="GO" id="GO:0016705">
    <property type="term" value="F:oxidoreductase activity, acting on paired donors, with incorporation or reduction of molecular oxygen"/>
    <property type="evidence" value="ECO:0007669"/>
    <property type="project" value="InterPro"/>
</dbReference>
<dbReference type="InterPro" id="IPR001128">
    <property type="entry name" value="Cyt_P450"/>
</dbReference>
<dbReference type="GO" id="GO:0020037">
    <property type="term" value="F:heme binding"/>
    <property type="evidence" value="ECO:0007669"/>
    <property type="project" value="InterPro"/>
</dbReference>
<proteinExistence type="inferred from homology"/>
<dbReference type="SUPFAM" id="SSF48264">
    <property type="entry name" value="Cytochrome P450"/>
    <property type="match status" value="1"/>
</dbReference>
<keyword evidence="10" id="KW-0472">Membrane</keyword>
<comment type="pathway">
    <text evidence="2">Secondary metabolite biosynthesis.</text>
</comment>
<comment type="similarity">
    <text evidence="3">Belongs to the cytochrome P450 family.</text>
</comment>
<keyword evidence="6 8" id="KW-0408">Iron</keyword>
<evidence type="ECO:0000256" key="10">
    <source>
        <dbReference type="SAM" id="Phobius"/>
    </source>
</evidence>
<keyword evidence="4 8" id="KW-0479">Metal-binding</keyword>
<sequence length="548" mass="61318">MVENGYTIALSTGCAYSLFYTVLLASVIRYRLSPSHPLAKYPGPTIMKITKIWAAWIAYGGRTHVYMKALHDKYGPIVRIGPNELSTSEKGFIPQILGSQGMPKGPLWDGRRFAQTDAQKLEDYDSVVDVRDSLLHAQLRKPWNQAFSAEPVKDYELLLMPRIVQILEILKGTCLHHQDGIGRVNMAKWISCFAFDFMGDVAFGGCFELMKEGDKDRCLHNMEAALHLVSITQHVPWVSKVMRNMPLVNRAMARFIKFAVEKALARYNMEMKRKDLFYHMSEASGDPESELPIIVSNALLAIVAGSDTVSFTLSCVLYLLLSNPASYNRLQREVDETFEKCGIPAMDVAESMDSFSPQARYNEVFSSMPYLNAVINEGMRLFPAVPTALQRAPAKGSGGKLLKTESLSIFLPEGNAIVVPPYVIHRDPRYFSPSPDSFIPERWLPSPTPSSSGGNDSSATKFETSRDAFIPFSVGQQNCAGRPLAVIEMRYLLAALTRNFDMEFDREVYNVTQWEDKMEDRFTCHAKGTLPVTMKWRGVAAKSGNVVA</sequence>
<evidence type="ECO:0000256" key="2">
    <source>
        <dbReference type="ARBA" id="ARBA00005179"/>
    </source>
</evidence>
<dbReference type="AlphaFoldDB" id="A0A0D2L5H3"/>
<organism evidence="11 12">
    <name type="scientific">Hypholoma sublateritium (strain FD-334 SS-4)</name>
    <dbReference type="NCBI Taxonomy" id="945553"/>
    <lineage>
        <taxon>Eukaryota</taxon>
        <taxon>Fungi</taxon>
        <taxon>Dikarya</taxon>
        <taxon>Basidiomycota</taxon>
        <taxon>Agaricomycotina</taxon>
        <taxon>Agaricomycetes</taxon>
        <taxon>Agaricomycetidae</taxon>
        <taxon>Agaricales</taxon>
        <taxon>Agaricineae</taxon>
        <taxon>Strophariaceae</taxon>
        <taxon>Hypholoma</taxon>
    </lineage>
</organism>